<keyword evidence="7" id="KW-1185">Reference proteome</keyword>
<dbReference type="AlphaFoldDB" id="D4G8M6"/>
<name>D4G8M6_RIEPU</name>
<evidence type="ECO:0000256" key="5">
    <source>
        <dbReference type="HAMAP-Rule" id="MF_00374"/>
    </source>
</evidence>
<evidence type="ECO:0000256" key="3">
    <source>
        <dbReference type="ARBA" id="ARBA00023274"/>
    </source>
</evidence>
<proteinExistence type="inferred from homology"/>
<dbReference type="GO" id="GO:0005840">
    <property type="term" value="C:ribosome"/>
    <property type="evidence" value="ECO:0007669"/>
    <property type="project" value="UniProtKB-KW"/>
</dbReference>
<evidence type="ECO:0000313" key="7">
    <source>
        <dbReference type="Proteomes" id="UP000001700"/>
    </source>
</evidence>
<dbReference type="HOGENOM" id="CLU_2859389_0_0_6"/>
<dbReference type="NCBIfam" id="TIGR00012">
    <property type="entry name" value="L29"/>
    <property type="match status" value="1"/>
</dbReference>
<dbReference type="InterPro" id="IPR036049">
    <property type="entry name" value="Ribosomal_uL29_sf"/>
</dbReference>
<dbReference type="GO" id="GO:0006412">
    <property type="term" value="P:translation"/>
    <property type="evidence" value="ECO:0007669"/>
    <property type="project" value="UniProtKB-UniRule"/>
</dbReference>
<dbReference type="SUPFAM" id="SSF46561">
    <property type="entry name" value="Ribosomal protein L29 (L29p)"/>
    <property type="match status" value="1"/>
</dbReference>
<accession>D4G8M6</accession>
<dbReference type="Gene3D" id="1.10.287.310">
    <property type="match status" value="1"/>
</dbReference>
<gene>
    <name evidence="5 6" type="primary">rpmC</name>
    <name evidence="6" type="ordered locus">RIEPE_0441</name>
</gene>
<dbReference type="KEGG" id="rip:RIEPE_0441"/>
<dbReference type="Proteomes" id="UP000001700">
    <property type="component" value="Chromosome"/>
</dbReference>
<dbReference type="HAMAP" id="MF_00374">
    <property type="entry name" value="Ribosomal_uL29"/>
    <property type="match status" value="1"/>
</dbReference>
<dbReference type="GO" id="GO:1990904">
    <property type="term" value="C:ribonucleoprotein complex"/>
    <property type="evidence" value="ECO:0007669"/>
    <property type="project" value="UniProtKB-KW"/>
</dbReference>
<dbReference type="OrthoDB" id="9952375at2"/>
<dbReference type="Pfam" id="PF00831">
    <property type="entry name" value="Ribosomal_L29"/>
    <property type="match status" value="1"/>
</dbReference>
<dbReference type="InterPro" id="IPR001854">
    <property type="entry name" value="Ribosomal_uL29"/>
</dbReference>
<dbReference type="STRING" id="515618.RIEPE_0441"/>
<evidence type="ECO:0000256" key="4">
    <source>
        <dbReference type="ARBA" id="ARBA00035204"/>
    </source>
</evidence>
<dbReference type="EMBL" id="CP001085">
    <property type="protein sequence ID" value="ADD79692.1"/>
    <property type="molecule type" value="Genomic_DNA"/>
</dbReference>
<keyword evidence="2 5" id="KW-0689">Ribosomal protein</keyword>
<dbReference type="GO" id="GO:0003735">
    <property type="term" value="F:structural constituent of ribosome"/>
    <property type="evidence" value="ECO:0007669"/>
    <property type="project" value="InterPro"/>
</dbReference>
<organism evidence="6 7">
    <name type="scientific">Riesia pediculicola (strain USDA)</name>
    <dbReference type="NCBI Taxonomy" id="515618"/>
    <lineage>
        <taxon>Bacteria</taxon>
        <taxon>Pseudomonadati</taxon>
        <taxon>Pseudomonadota</taxon>
        <taxon>Gammaproteobacteria</taxon>
        <taxon>Enterobacterales</taxon>
        <taxon>Enterobacteriaceae</taxon>
        <taxon>Candidatus Riesia</taxon>
    </lineage>
</organism>
<protein>
    <recommendedName>
        <fullName evidence="4 5">Large ribosomal subunit protein uL29</fullName>
    </recommendedName>
</protein>
<comment type="similarity">
    <text evidence="1 5">Belongs to the universal ribosomal protein uL29 family.</text>
</comment>
<evidence type="ECO:0000256" key="1">
    <source>
        <dbReference type="ARBA" id="ARBA00009254"/>
    </source>
</evidence>
<sequence length="70" mass="8555">MKLQKNMQKERKAVLFSKLDQLRKEFFILKVQFLNKNENFKNSSVFKKIRKKIARIKTILNKKKEKNDNK</sequence>
<evidence type="ECO:0000313" key="6">
    <source>
        <dbReference type="EMBL" id="ADD79692.1"/>
    </source>
</evidence>
<keyword evidence="3 5" id="KW-0687">Ribonucleoprotein</keyword>
<reference evidence="6" key="1">
    <citation type="submission" date="2008-05" db="EMBL/GenBank/DDBJ databases">
        <title>Genome sequence of Riesia pediculicola USDA.</title>
        <authorList>
            <person name="Kirkness E.F."/>
        </authorList>
    </citation>
    <scope>NUCLEOTIDE SEQUENCE [LARGE SCALE GENOMIC DNA]</scope>
    <source>
        <strain evidence="6">USDA</strain>
    </source>
</reference>
<evidence type="ECO:0000256" key="2">
    <source>
        <dbReference type="ARBA" id="ARBA00022980"/>
    </source>
</evidence>
<dbReference type="RefSeq" id="WP_013087679.1">
    <property type="nucleotide sequence ID" value="NC_014109.1"/>
</dbReference>